<dbReference type="GO" id="GO:0005789">
    <property type="term" value="C:endoplasmic reticulum membrane"/>
    <property type="evidence" value="ECO:0007669"/>
    <property type="project" value="UniProtKB-SubCell"/>
</dbReference>
<accession>A0A1L0C052</accession>
<feature type="transmembrane region" description="Helical" evidence="14">
    <location>
        <begin position="370"/>
        <end position="391"/>
    </location>
</feature>
<keyword evidence="8 14" id="KW-0256">Endoplasmic reticulum</keyword>
<evidence type="ECO:0000256" key="7">
    <source>
        <dbReference type="ARBA" id="ARBA00022692"/>
    </source>
</evidence>
<evidence type="ECO:0000256" key="5">
    <source>
        <dbReference type="ARBA" id="ARBA00022676"/>
    </source>
</evidence>
<dbReference type="AlphaFoldDB" id="A0A1L0C052"/>
<keyword evidence="7 14" id="KW-0812">Transmembrane</keyword>
<dbReference type="PANTHER" id="PTHR12646">
    <property type="entry name" value="NOT56 - RELATED"/>
    <property type="match status" value="1"/>
</dbReference>
<keyword evidence="9 14" id="KW-1133">Transmembrane helix</keyword>
<proteinExistence type="inferred from homology"/>
<feature type="transmembrane region" description="Helical" evidence="14">
    <location>
        <begin position="438"/>
        <end position="458"/>
    </location>
</feature>
<protein>
    <recommendedName>
        <fullName evidence="4 14">Dol-P-Man:Man(5)GlcNAc(2)-PP-Dol alpha-1,3-mannosyltransferase</fullName>
        <ecNumber evidence="3 14">2.4.1.258</ecNumber>
    </recommendedName>
    <alternativeName>
        <fullName evidence="14">Dol-P-Man-dependent alpha(1-3)-mannosyltransferase</fullName>
    </alternativeName>
</protein>
<comment type="catalytic activity">
    <reaction evidence="12 14">
        <text>an alpha-D-Man-(1-&gt;2)-alpha-D-Man-(1-&gt;2)-alpha-D-Man-(1-&gt;3)-[alpha-D-Man-(1-&gt;6)]-beta-D-Man-(1-&gt;4)-beta-D-GlcNAc-(1-&gt;4)-alpha-D-GlcNAc-diphospho-di-trans,poly-cis-dolichol + a di-trans,poly-cis-dolichyl beta-D-mannosyl phosphate = an alpha-D-Man-(1-&gt;2)-alpha-D-Man-(1-&gt;2)-alpha-D-Man-(1-&gt;3)-[alpha-D-Man-(1-&gt;3)-alpha-D-Man-(1-&gt;6)]-beta-D-Man-(1-&gt;4)-beta-D-GlcNAc-(1-&gt;4)-alpha-D-GlcNAc-diphospho-di-trans,poly-cis-dolichol + a di-trans,poly-cis-dolichyl phosphate + H(+)</text>
        <dbReference type="Rhea" id="RHEA:29527"/>
        <dbReference type="Rhea" id="RHEA-COMP:19498"/>
        <dbReference type="Rhea" id="RHEA-COMP:19501"/>
        <dbReference type="Rhea" id="RHEA-COMP:19516"/>
        <dbReference type="Rhea" id="RHEA-COMP:19517"/>
        <dbReference type="ChEBI" id="CHEBI:15378"/>
        <dbReference type="ChEBI" id="CHEBI:57683"/>
        <dbReference type="ChEBI" id="CHEBI:58211"/>
        <dbReference type="ChEBI" id="CHEBI:132515"/>
        <dbReference type="ChEBI" id="CHEBI:132516"/>
        <dbReference type="EC" id="2.4.1.258"/>
    </reaction>
    <physiologicalReaction direction="left-to-right" evidence="12 14">
        <dbReference type="Rhea" id="RHEA:29528"/>
    </physiologicalReaction>
</comment>
<feature type="transmembrane region" description="Helical" evidence="14">
    <location>
        <begin position="311"/>
        <end position="332"/>
    </location>
</feature>
<dbReference type="EC" id="2.4.1.258" evidence="3 14"/>
<evidence type="ECO:0000256" key="9">
    <source>
        <dbReference type="ARBA" id="ARBA00022989"/>
    </source>
</evidence>
<evidence type="ECO:0000313" key="16">
    <source>
        <dbReference type="Proteomes" id="UP000182259"/>
    </source>
</evidence>
<comment type="pathway">
    <text evidence="2 14">Protein modification; protein glycosylation.</text>
</comment>
<evidence type="ECO:0000256" key="13">
    <source>
        <dbReference type="ARBA" id="ARBA00093457"/>
    </source>
</evidence>
<dbReference type="Proteomes" id="UP000182259">
    <property type="component" value="Chromosome IV"/>
</dbReference>
<keyword evidence="5 14" id="KW-0328">Glycosyltransferase</keyword>
<evidence type="ECO:0000256" key="14">
    <source>
        <dbReference type="RuleBase" id="RU364047"/>
    </source>
</evidence>
<evidence type="ECO:0000256" key="4">
    <source>
        <dbReference type="ARBA" id="ARBA00015561"/>
    </source>
</evidence>
<dbReference type="EMBL" id="LT635767">
    <property type="protein sequence ID" value="SGZ56066.1"/>
    <property type="molecule type" value="Genomic_DNA"/>
</dbReference>
<feature type="transmembrane region" description="Helical" evidence="14">
    <location>
        <begin position="403"/>
        <end position="426"/>
    </location>
</feature>
<evidence type="ECO:0000256" key="11">
    <source>
        <dbReference type="ARBA" id="ARBA00044743"/>
    </source>
</evidence>
<comment type="function">
    <text evidence="11 14">Dol-P-Man:Man(5)GlcNAc(2)-PP-Dol alpha-1,3-mannosyltransferase that operates in the biosynthetic pathway of dolichol-linked oligosaccharides, the glycan precursors employed in protein asparagine (N)-glycosylation. The assembly of dolichol-linked oligosaccharides begins on the cytosolic side of the endoplasmic reticulum membrane and finishes in its lumen. The sequential addition of sugars to dolichol pyrophosphate produces dolichol-linked oligosaccharides containing fourteen sugars, including two GlcNAcs, nine mannoses and three glucoses. Once assembled, the oligosaccharide is transferred from the lipid to nascent proteins by oligosaccharyltransferases. In the lumen of the endoplasmic reticulum, adds the first dolichyl beta-D-mannosyl phosphate derived mannose in an alpha-1,3 linkage to Man(5)GlcNAc(2)-PP-dolichol to produce Man(6)GlcNAc(2)-PP-dolichol.</text>
</comment>
<evidence type="ECO:0000256" key="2">
    <source>
        <dbReference type="ARBA" id="ARBA00004922"/>
    </source>
</evidence>
<feature type="transmembrane region" description="Helical" evidence="14">
    <location>
        <begin position="174"/>
        <end position="192"/>
    </location>
</feature>
<sequence length="466" mass="53333">MADPQKSPPAVQELPKLTITNVIKDIYEGVNNFIFNLNMNRLVVPLVISLASILTKIVIAKVKYTEIDFSTYMQQIELVNAGALDYSLIAGDTGPIVYPAGYVQVYQFLYWLTDGGVNLRIAQAFFGYLFTVTVMMSCVVYTMVDGIPPWTLYLLLASRRLVSIYVLRMFNDCFTTLAMISVILLLQQGSYWSSRLSDFHMTLLCGVAADVYSMAILVKMNAILYLPAFVVVVYFLVGERLFRLLAVLTVIPVVQVMIGWRFLLPLFWDEEARYLRWTYLSKAFDFSRKFLYKWTVNWKFVPEETFLSDEFGIALIAGHLVVLLFFTLTRFVSPKITGKPILQLVKDVFNPSKTISDKNLLLDVTNGPKLILLIFTTTNLIGVLFARSLHYQFLSWYCWLLPFLLYASGTNVVLAVATFLFHEWCWNVFPATQQSSQVLVMILVTTLFTVWANVSFWFGEEKEKTE</sequence>
<dbReference type="InterPro" id="IPR007873">
    <property type="entry name" value="Glycosyltransferase_ALG3"/>
</dbReference>
<evidence type="ECO:0000256" key="10">
    <source>
        <dbReference type="ARBA" id="ARBA00023136"/>
    </source>
</evidence>
<evidence type="ECO:0000256" key="6">
    <source>
        <dbReference type="ARBA" id="ARBA00022679"/>
    </source>
</evidence>
<feature type="transmembrane region" description="Helical" evidence="14">
    <location>
        <begin position="244"/>
        <end position="268"/>
    </location>
</feature>
<evidence type="ECO:0000256" key="1">
    <source>
        <dbReference type="ARBA" id="ARBA00004477"/>
    </source>
</evidence>
<dbReference type="GO" id="GO:0052925">
    <property type="term" value="F:dol-P-Man:Man(5)GlcNAc(2)-PP-Dol alpha-1,3-mannosyltransferase activity"/>
    <property type="evidence" value="ECO:0007669"/>
    <property type="project" value="UniProtKB-EC"/>
</dbReference>
<comment type="subcellular location">
    <subcellularLocation>
        <location evidence="1 14">Endoplasmic reticulum membrane</location>
        <topology evidence="1 14">Multi-pass membrane protein</topology>
    </subcellularLocation>
</comment>
<comment type="similarity">
    <text evidence="13">Belongs to the glycosyltransferase ALG3 family.</text>
</comment>
<evidence type="ECO:0000256" key="12">
    <source>
        <dbReference type="ARBA" id="ARBA00049506"/>
    </source>
</evidence>
<organism evidence="15 16">
    <name type="scientific">Sungouiella intermedia</name>
    <dbReference type="NCBI Taxonomy" id="45354"/>
    <lineage>
        <taxon>Eukaryota</taxon>
        <taxon>Fungi</taxon>
        <taxon>Dikarya</taxon>
        <taxon>Ascomycota</taxon>
        <taxon>Saccharomycotina</taxon>
        <taxon>Pichiomycetes</taxon>
        <taxon>Metschnikowiaceae</taxon>
        <taxon>Sungouiella</taxon>
    </lineage>
</organism>
<gene>
    <name evidence="15" type="ORF">SAMEA4029009_CIC11G00000001152</name>
</gene>
<evidence type="ECO:0000256" key="3">
    <source>
        <dbReference type="ARBA" id="ARBA00011964"/>
    </source>
</evidence>
<dbReference type="UniPathway" id="UPA00378"/>
<dbReference type="Pfam" id="PF05208">
    <property type="entry name" value="ALG3"/>
    <property type="match status" value="1"/>
</dbReference>
<evidence type="ECO:0000256" key="8">
    <source>
        <dbReference type="ARBA" id="ARBA00022824"/>
    </source>
</evidence>
<evidence type="ECO:0000313" key="15">
    <source>
        <dbReference type="EMBL" id="SGZ56066.1"/>
    </source>
</evidence>
<keyword evidence="10 14" id="KW-0472">Membrane</keyword>
<keyword evidence="6 14" id="KW-0808">Transferase</keyword>
<feature type="transmembrane region" description="Helical" evidence="14">
    <location>
        <begin position="212"/>
        <end position="237"/>
    </location>
</feature>
<dbReference type="PANTHER" id="PTHR12646:SF0">
    <property type="entry name" value="DOL-P-MAN:MAN(5)GLCNAC(2)-PP-DOL ALPHA-1,3-MANNOSYLTRANSFERASE"/>
    <property type="match status" value="1"/>
</dbReference>
<feature type="transmembrane region" description="Helical" evidence="14">
    <location>
        <begin position="125"/>
        <end position="144"/>
    </location>
</feature>
<feature type="transmembrane region" description="Helical" evidence="14">
    <location>
        <begin position="42"/>
        <end position="59"/>
    </location>
</feature>
<name>A0A1L0C052_9ASCO</name>
<reference evidence="15 16" key="1">
    <citation type="submission" date="2016-10" db="EMBL/GenBank/DDBJ databases">
        <authorList>
            <person name="de Groot N.N."/>
        </authorList>
    </citation>
    <scope>NUCLEOTIDE SEQUENCE [LARGE SCALE GENOMIC DNA]</scope>
    <source>
        <strain evidence="15 16">PYCC 4715</strain>
    </source>
</reference>